<gene>
    <name evidence="1" type="primary">coq7</name>
    <name evidence="1" type="ORF">RV045_11020</name>
</gene>
<comment type="caution">
    <text evidence="1">The sequence shown here is derived from an EMBL/GenBank/DDBJ whole genome shotgun (WGS) entry which is preliminary data.</text>
</comment>
<keyword evidence="2" id="KW-1185">Reference proteome</keyword>
<proteinExistence type="predicted"/>
<keyword evidence="1" id="KW-0503">Monooxygenase</keyword>
<evidence type="ECO:0000313" key="1">
    <source>
        <dbReference type="EMBL" id="MEJ7138954.1"/>
    </source>
</evidence>
<dbReference type="Proteomes" id="UP001364695">
    <property type="component" value="Unassembled WGS sequence"/>
</dbReference>
<dbReference type="EMBL" id="JAWDIE010000017">
    <property type="protein sequence ID" value="MEJ7138954.1"/>
    <property type="molecule type" value="Genomic_DNA"/>
</dbReference>
<protein>
    <submittedName>
        <fullName evidence="1">2-polyprenyl-3-methyl-6-methoxy-1,4-benzoquinone monooxygenase</fullName>
    </submittedName>
</protein>
<name>A0ACC6P426_9BURK</name>
<keyword evidence="1" id="KW-0560">Oxidoreductase</keyword>
<sequence>MPNHAAGGASRPEPRTLSGLDPLLASVGRALQTIWGEVHSRTPRPLPPSVQPDDLALAAMESDARLSPTDKALSGSLMRVNHVGEVCAQALYQAQALTARSPALRAQMLHAAEEEIDHLAWTQDRLRELGAHRSHLNPLWYAGSFALGLLAGRLGDARSLGFVIETERQVEAHLDEHMERLPPSDALSQAIVERMKADEARHADDALAAGGIPLPGPVKTAMRGMAKVMTVTAHRL</sequence>
<organism evidence="1 2">
    <name type="scientific">Amphibiibacter pelophylacis</name>
    <dbReference type="NCBI Taxonomy" id="1799477"/>
    <lineage>
        <taxon>Bacteria</taxon>
        <taxon>Pseudomonadati</taxon>
        <taxon>Pseudomonadota</taxon>
        <taxon>Betaproteobacteria</taxon>
        <taxon>Burkholderiales</taxon>
        <taxon>Sphaerotilaceae</taxon>
        <taxon>Amphibiibacter</taxon>
    </lineage>
</organism>
<accession>A0ACC6P426</accession>
<evidence type="ECO:0000313" key="2">
    <source>
        <dbReference type="Proteomes" id="UP001364695"/>
    </source>
</evidence>
<reference evidence="1" key="1">
    <citation type="submission" date="2023-10" db="EMBL/GenBank/DDBJ databases">
        <title>Amphibacter perezi, gen. nov., sp. nov. a novel taxa of the family Comamonadaceae, class Betaproteobacteria isolated from the skin microbiota of Pelophylax perezi from different populations.</title>
        <authorList>
            <person name="Costa S."/>
            <person name="Proenca D.N."/>
            <person name="Lopes I."/>
            <person name="Morais P.V."/>
        </authorList>
    </citation>
    <scope>NUCLEOTIDE SEQUENCE</scope>
    <source>
        <strain evidence="1">SL12-8</strain>
    </source>
</reference>